<dbReference type="Pfam" id="PF13692">
    <property type="entry name" value="Glyco_trans_1_4"/>
    <property type="match status" value="1"/>
</dbReference>
<comment type="caution">
    <text evidence="1">The sequence shown here is derived from an EMBL/GenBank/DDBJ whole genome shotgun (WGS) entry which is preliminary data.</text>
</comment>
<dbReference type="SUPFAM" id="SSF53756">
    <property type="entry name" value="UDP-Glycosyltransferase/glycogen phosphorylase"/>
    <property type="match status" value="1"/>
</dbReference>
<proteinExistence type="predicted"/>
<reference evidence="1 2" key="1">
    <citation type="submission" date="2015-09" db="EMBL/GenBank/DDBJ databases">
        <authorList>
            <consortium name="Pathogen Informatics"/>
        </authorList>
    </citation>
    <scope>NUCLEOTIDE SEQUENCE [LARGE SCALE GENOMIC DNA]</scope>
    <source>
        <strain evidence="1 2">2789STDY5834858</strain>
    </source>
</reference>
<accession>A0ABM9USJ6</accession>
<evidence type="ECO:0000313" key="2">
    <source>
        <dbReference type="Proteomes" id="UP000095488"/>
    </source>
</evidence>
<sequence length="414" mass="49570">MRFKLLIKKSIQLLKSYKFNFILKKINIFKYKRIYNKYYEMINSILSYEKYHSIIIFDSRVGWNIPLFQRPQHMAIELSKKGFLYFYRSSEQFDFNINGVKKIKEKLYLVDMSNYIFQNVLIDVLSKTNTEKFLLLYSTDIYLDEEYIKERYLNNGFKLVYEYIDEISPEISGDVQNFVYTRHKNIIKNKQNFIIVTADKLMNYVKSIRDIHKVAMISNGVDYEHWQTHMDIVPEKIKAIVNDKKPIIGYFGALARWVDYNLIREIAKRKPDYNIVLIGFLYDNEFRKSKVEDIKNVHYLGVVDYKELPLYGQCFNVAIIPFLLNDITESTNPIKLFEYMALNVPIVTTNLRECQKYKSTLIAKNYNEFIEKLDYALKMSKDDEYYTYLKNEALKNIWEKKAEAFYNLVKISKI</sequence>
<keyword evidence="2" id="KW-1185">Reference proteome</keyword>
<dbReference type="EMBL" id="CYZR01000011">
    <property type="protein sequence ID" value="CUO22277.1"/>
    <property type="molecule type" value="Genomic_DNA"/>
</dbReference>
<name>A0ABM9USJ6_SARVE</name>
<evidence type="ECO:0000313" key="1">
    <source>
        <dbReference type="EMBL" id="CUO22277.1"/>
    </source>
</evidence>
<dbReference type="Proteomes" id="UP000095488">
    <property type="component" value="Unassembled WGS sequence"/>
</dbReference>
<protein>
    <submittedName>
        <fullName evidence="1">PEP-CTERM/exosortase A-associated glycosyltransferase, Daro_2409 family</fullName>
    </submittedName>
</protein>
<dbReference type="Gene3D" id="3.40.50.2000">
    <property type="entry name" value="Glycogen Phosphorylase B"/>
    <property type="match status" value="1"/>
</dbReference>
<gene>
    <name evidence="1" type="ORF">ERS852473_02234</name>
</gene>
<organism evidence="1 2">
    <name type="scientific">Sarcina ventriculi</name>
    <name type="common">Clostridium ventriculi</name>
    <dbReference type="NCBI Taxonomy" id="1267"/>
    <lineage>
        <taxon>Bacteria</taxon>
        <taxon>Bacillati</taxon>
        <taxon>Bacillota</taxon>
        <taxon>Clostridia</taxon>
        <taxon>Eubacteriales</taxon>
        <taxon>Clostridiaceae</taxon>
        <taxon>Sarcina</taxon>
    </lineage>
</organism>